<evidence type="ECO:0000313" key="4">
    <source>
        <dbReference type="EMBL" id="GAA2115952.1"/>
    </source>
</evidence>
<evidence type="ECO:0000313" key="5">
    <source>
        <dbReference type="Proteomes" id="UP001500443"/>
    </source>
</evidence>
<dbReference type="Pfam" id="PF03734">
    <property type="entry name" value="YkuD"/>
    <property type="match status" value="1"/>
</dbReference>
<dbReference type="EMBL" id="BAAAPF010000029">
    <property type="protein sequence ID" value="GAA2115952.1"/>
    <property type="molecule type" value="Genomic_DNA"/>
</dbReference>
<protein>
    <submittedName>
        <fullName evidence="4">Lipoprotein</fullName>
    </submittedName>
</protein>
<proteinExistence type="predicted"/>
<evidence type="ECO:0000256" key="1">
    <source>
        <dbReference type="SAM" id="MobiDB-lite"/>
    </source>
</evidence>
<name>A0ABN2XRL9_9ACTN</name>
<feature type="chain" id="PRO_5046216183" evidence="2">
    <location>
        <begin position="27"/>
        <end position="252"/>
    </location>
</feature>
<dbReference type="InterPro" id="IPR005490">
    <property type="entry name" value="LD_TPept_cat_dom"/>
</dbReference>
<evidence type="ECO:0000259" key="3">
    <source>
        <dbReference type="Pfam" id="PF03734"/>
    </source>
</evidence>
<feature type="domain" description="L,D-TPase catalytic" evidence="3">
    <location>
        <begin position="125"/>
        <end position="241"/>
    </location>
</feature>
<evidence type="ECO:0000256" key="2">
    <source>
        <dbReference type="SAM" id="SignalP"/>
    </source>
</evidence>
<accession>A0ABN2XRL9</accession>
<dbReference type="PANTHER" id="PTHR38589">
    <property type="entry name" value="BLR0621 PROTEIN"/>
    <property type="match status" value="1"/>
</dbReference>
<gene>
    <name evidence="4" type="ORF">GCM10009802_16170</name>
</gene>
<dbReference type="Proteomes" id="UP001500443">
    <property type="component" value="Unassembled WGS sequence"/>
</dbReference>
<keyword evidence="2" id="KW-0732">Signal</keyword>
<reference evidence="4 5" key="1">
    <citation type="journal article" date="2019" name="Int. J. Syst. Evol. Microbiol.">
        <title>The Global Catalogue of Microorganisms (GCM) 10K type strain sequencing project: providing services to taxonomists for standard genome sequencing and annotation.</title>
        <authorList>
            <consortium name="The Broad Institute Genomics Platform"/>
            <consortium name="The Broad Institute Genome Sequencing Center for Infectious Disease"/>
            <person name="Wu L."/>
            <person name="Ma J."/>
        </authorList>
    </citation>
    <scope>NUCLEOTIDE SEQUENCE [LARGE SCALE GENOMIC DNA]</scope>
    <source>
        <strain evidence="4 5">JCM 15481</strain>
    </source>
</reference>
<dbReference type="PANTHER" id="PTHR38589:SF1">
    <property type="entry name" value="BLR0621 PROTEIN"/>
    <property type="match status" value="1"/>
</dbReference>
<dbReference type="RefSeq" id="WP_344289110.1">
    <property type="nucleotide sequence ID" value="NZ_BAAAPF010000029.1"/>
</dbReference>
<dbReference type="PROSITE" id="PS51257">
    <property type="entry name" value="PROKAR_LIPOPROTEIN"/>
    <property type="match status" value="1"/>
</dbReference>
<keyword evidence="5" id="KW-1185">Reference proteome</keyword>
<feature type="compositionally biased region" description="Low complexity" evidence="1">
    <location>
        <begin position="26"/>
        <end position="58"/>
    </location>
</feature>
<organism evidence="4 5">
    <name type="scientific">Streptomyces synnematoformans</name>
    <dbReference type="NCBI Taxonomy" id="415721"/>
    <lineage>
        <taxon>Bacteria</taxon>
        <taxon>Bacillati</taxon>
        <taxon>Actinomycetota</taxon>
        <taxon>Actinomycetes</taxon>
        <taxon>Kitasatosporales</taxon>
        <taxon>Streptomycetaceae</taxon>
        <taxon>Streptomyces</taxon>
    </lineage>
</organism>
<comment type="caution">
    <text evidence="4">The sequence shown here is derived from an EMBL/GenBank/DDBJ whole genome shotgun (WGS) entry which is preliminary data.</text>
</comment>
<sequence>MTLPRRRLLAAAAGFPLLTAAACTEAAAPRADNAPPPTRTRTPAPARSRVAAAPARLPQDVPGLGPRTRARIPAGTRQVLVVTGPSRRSSTATAVLYERGPDGWRGGPAWPAHNALRGWTRHHTQGDLRTPAGVYGLTDAGGLDPDPGTELPYDHGPAFSIDGRGFEGEPLAGSFDYVIAINYNRKPGTTPLDWTRPMGDERGGGIWLHVDHDGPTSGCVSVAKRHMRTLLRTLEPREKPVVAMGPERWLAR</sequence>
<dbReference type="InterPro" id="IPR006311">
    <property type="entry name" value="TAT_signal"/>
</dbReference>
<keyword evidence="4" id="KW-0449">Lipoprotein</keyword>
<dbReference type="PROSITE" id="PS51318">
    <property type="entry name" value="TAT"/>
    <property type="match status" value="1"/>
</dbReference>
<feature type="region of interest" description="Disordered" evidence="1">
    <location>
        <begin position="26"/>
        <end position="69"/>
    </location>
</feature>
<feature type="signal peptide" evidence="2">
    <location>
        <begin position="1"/>
        <end position="26"/>
    </location>
</feature>